<proteinExistence type="predicted"/>
<evidence type="ECO:0000313" key="1">
    <source>
        <dbReference type="EMBL" id="TNN48407.1"/>
    </source>
</evidence>
<dbReference type="Proteomes" id="UP000314294">
    <property type="component" value="Unassembled WGS sequence"/>
</dbReference>
<comment type="caution">
    <text evidence="1">The sequence shown here is derived from an EMBL/GenBank/DDBJ whole genome shotgun (WGS) entry which is preliminary data.</text>
</comment>
<sequence>MKFTLIRTFLTKTTACPTWTKRVCYLSRGSKVVRFSSAALSGGSGGSQRRVSGCSDVALPPLKHA</sequence>
<organism evidence="1 2">
    <name type="scientific">Liparis tanakae</name>
    <name type="common">Tanaka's snailfish</name>
    <dbReference type="NCBI Taxonomy" id="230148"/>
    <lineage>
        <taxon>Eukaryota</taxon>
        <taxon>Metazoa</taxon>
        <taxon>Chordata</taxon>
        <taxon>Craniata</taxon>
        <taxon>Vertebrata</taxon>
        <taxon>Euteleostomi</taxon>
        <taxon>Actinopterygii</taxon>
        <taxon>Neopterygii</taxon>
        <taxon>Teleostei</taxon>
        <taxon>Neoteleostei</taxon>
        <taxon>Acanthomorphata</taxon>
        <taxon>Eupercaria</taxon>
        <taxon>Perciformes</taxon>
        <taxon>Cottioidei</taxon>
        <taxon>Cottales</taxon>
        <taxon>Liparidae</taxon>
        <taxon>Liparis</taxon>
    </lineage>
</organism>
<accession>A0A4Z2G4C3</accession>
<evidence type="ECO:0000313" key="2">
    <source>
        <dbReference type="Proteomes" id="UP000314294"/>
    </source>
</evidence>
<reference evidence="1 2" key="1">
    <citation type="submission" date="2019-03" db="EMBL/GenBank/DDBJ databases">
        <title>First draft genome of Liparis tanakae, snailfish: a comprehensive survey of snailfish specific genes.</title>
        <authorList>
            <person name="Kim W."/>
            <person name="Song I."/>
            <person name="Jeong J.-H."/>
            <person name="Kim D."/>
            <person name="Kim S."/>
            <person name="Ryu S."/>
            <person name="Song J.Y."/>
            <person name="Lee S.K."/>
        </authorList>
    </citation>
    <scope>NUCLEOTIDE SEQUENCE [LARGE SCALE GENOMIC DNA]</scope>
    <source>
        <tissue evidence="1">Muscle</tissue>
    </source>
</reference>
<dbReference type="EMBL" id="SRLO01000698">
    <property type="protein sequence ID" value="TNN48407.1"/>
    <property type="molecule type" value="Genomic_DNA"/>
</dbReference>
<gene>
    <name evidence="1" type="ORF">EYF80_041393</name>
</gene>
<name>A0A4Z2G4C3_9TELE</name>
<keyword evidence="2" id="KW-1185">Reference proteome</keyword>
<dbReference type="AlphaFoldDB" id="A0A4Z2G4C3"/>
<protein>
    <submittedName>
        <fullName evidence="1">Uncharacterized protein</fullName>
    </submittedName>
</protein>